<sequence length="1314" mass="143886">MALDYFSDGDALVSGPPLPSPSDTPYQSLSRRTSHYGTPSTEAPSSPAPFPPDPHGGSNGARQESIPLLDPRRFTPTLHASLVSEILSLRRDLDARDETIEELERNLNASRTDHDSLAAELSSTTKDNRAVKRQLQQLENGASSVIGEIAEERDKAKESNADLKMRLEAMQKKLRKQEEDSERVHDMWAREKEDWENGKRLLERRLHISESRLRILLNELALHDTARDPGSEGEEPPPDGMGHDSDTGSVQSSPRRRPSTRIARHSRNLSNGSYRSIGRNYRMSLLSGTGSEGHGRSNGISLADELTFDEEEEELEELELDSDDFPENEMRARRALESRQSMRQDEKAKRILGLSLENQTASENTTQTAGVEPYKRHAVEHSLDSIVTPNFQLIFPPTGPQYVDKGIQFSPPPSPVRYNFTQERHTLPHDQPTERMNLATEVEANQSRKCASVVCAFEGEPAHSVAAVESPNSPASEQQPLSPPATPKVLDPTFDTLQGSPPFAMISASTQTEAINVPTVPTPSTEQLASLAPPPPPIPIPSIAIHAPNSAPSSPKEPLLPPGTKSIATQTCGDLPFPGRSIGTQTDFIRIDKRLVKLPPHLLPSSISSRPGTPEIPADAIPGGVDRKDSHQPVRPPPNSVRDSSVPISQHRLGGLAQGPSKKQVEYRYPGNNDNGPLAYDKDSILSRPFRTSSLFAGFDGPSSDEEELDLEDSDDNIKPVPHASSMLPSRNLKSGRVFKNPPTPVPEEKVVEPARRLSSDSLDINYQPNRGSFERSGRITKPNRTSLVRQPSIRRSAITRNGIASHMRSRSPSASSGTSVLPKPPFPVPTRSSSRRIPLSKSEGSQSPTPRGGGMFSGRRPYGTRLLQHKDSLRKVRSAAVMPEVTRRRSPSPPLPQTPVLPPSPEVPPLPMDSITGHHFGHRPQLSRQTTQRSASVASSGYQASVVDAIAATMVGEWMWKYVRKRKAFGGPESPPELGRAGEESTMLSVNGVRHKRWVWISPYERSVLWSSKQPTSSSALIGKGGRKLTVQSVLDVADNTPMPRNVGTQALFNRSILILTPARALKFTTTSRERHYLWLTALSFLAHSESPIPQLNAAPPVPAQPDKIPHKPLGATLRRSHVRDSVRLAKNKAKPVAQRKFPELDPLPDLYLTPEVDSPGLDAADPPTIPRGPFHGRKRSSTGPGAPPPSVPFRSFSEQTVPSLYSSGSADMYGMQPPSVPSSVYNSTSVIASARTSEASSATRQHFLDTMGTVRMEAFIDHSLNDHLSIVPRHRPGISRGSSQWSESTNGHQRAGAVHEDFRQGSDPFRGF</sequence>
<feature type="region of interest" description="Disordered" evidence="2">
    <location>
        <begin position="695"/>
        <end position="940"/>
    </location>
</feature>
<feature type="compositionally biased region" description="Basic residues" evidence="2">
    <location>
        <begin position="254"/>
        <end position="267"/>
    </location>
</feature>
<dbReference type="GO" id="GO:0015631">
    <property type="term" value="F:tubulin binding"/>
    <property type="evidence" value="ECO:0007669"/>
    <property type="project" value="TreeGrafter"/>
</dbReference>
<dbReference type="Proteomes" id="UP000799440">
    <property type="component" value="Unassembled WGS sequence"/>
</dbReference>
<feature type="compositionally biased region" description="Basic and acidic residues" evidence="2">
    <location>
        <begin position="747"/>
        <end position="759"/>
    </location>
</feature>
<feature type="region of interest" description="Disordered" evidence="2">
    <location>
        <begin position="1102"/>
        <end position="1198"/>
    </location>
</feature>
<dbReference type="InterPro" id="IPR024774">
    <property type="entry name" value="PH_dom-Mcp5-type"/>
</dbReference>
<dbReference type="GO" id="GO:0005739">
    <property type="term" value="C:mitochondrion"/>
    <property type="evidence" value="ECO:0007669"/>
    <property type="project" value="TreeGrafter"/>
</dbReference>
<protein>
    <recommendedName>
        <fullName evidence="3">Pleckstrin homology domain-containing protein</fullName>
    </recommendedName>
</protein>
<dbReference type="EMBL" id="MU006605">
    <property type="protein sequence ID" value="KAF2742718.1"/>
    <property type="molecule type" value="Genomic_DNA"/>
</dbReference>
<dbReference type="PANTHER" id="PTHR28190:SF2">
    <property type="entry name" value="MIGRATION PROTEIN, PUTATIVE (AFU_ORTHOLOGUE AFUA_2G07730)-RELATED"/>
    <property type="match status" value="1"/>
</dbReference>
<dbReference type="GO" id="GO:0000226">
    <property type="term" value="P:microtubule cytoskeleton organization"/>
    <property type="evidence" value="ECO:0007669"/>
    <property type="project" value="TreeGrafter"/>
</dbReference>
<evidence type="ECO:0000259" key="3">
    <source>
        <dbReference type="Pfam" id="PF12814"/>
    </source>
</evidence>
<evidence type="ECO:0000313" key="4">
    <source>
        <dbReference type="EMBL" id="KAF2742718.1"/>
    </source>
</evidence>
<dbReference type="GO" id="GO:0005543">
    <property type="term" value="F:phospholipid binding"/>
    <property type="evidence" value="ECO:0007669"/>
    <property type="project" value="InterPro"/>
</dbReference>
<feature type="compositionally biased region" description="Pro residues" evidence="2">
    <location>
        <begin position="892"/>
        <end position="912"/>
    </location>
</feature>
<dbReference type="GO" id="GO:0032065">
    <property type="term" value="P:maintenance of protein location in cell cortex"/>
    <property type="evidence" value="ECO:0007669"/>
    <property type="project" value="InterPro"/>
</dbReference>
<feature type="domain" description="Pleckstrin homology" evidence="3">
    <location>
        <begin position="946"/>
        <end position="1090"/>
    </location>
</feature>
<keyword evidence="1" id="KW-0175">Coiled coil</keyword>
<evidence type="ECO:0000256" key="1">
    <source>
        <dbReference type="SAM" id="Coils"/>
    </source>
</evidence>
<dbReference type="Pfam" id="PF12814">
    <property type="entry name" value="Mcp5_PH"/>
    <property type="match status" value="1"/>
</dbReference>
<feature type="compositionally biased region" description="Low complexity" evidence="2">
    <location>
        <begin position="811"/>
        <end position="820"/>
    </location>
</feature>
<evidence type="ECO:0000313" key="5">
    <source>
        <dbReference type="Proteomes" id="UP000799440"/>
    </source>
</evidence>
<dbReference type="GO" id="GO:0005938">
    <property type="term" value="C:cell cortex"/>
    <property type="evidence" value="ECO:0007669"/>
    <property type="project" value="InterPro"/>
</dbReference>
<dbReference type="InterPro" id="IPR053005">
    <property type="entry name" value="Nuclear_Pos-Cytoskel_Interact"/>
</dbReference>
<evidence type="ECO:0000256" key="2">
    <source>
        <dbReference type="SAM" id="MobiDB-lite"/>
    </source>
</evidence>
<feature type="compositionally biased region" description="Acidic residues" evidence="2">
    <location>
        <begin position="703"/>
        <end position="715"/>
    </location>
</feature>
<name>A0A6A6UWS2_9PLEO</name>
<proteinExistence type="predicted"/>
<feature type="region of interest" description="Disordered" evidence="2">
    <location>
        <begin position="601"/>
        <end position="681"/>
    </location>
</feature>
<feature type="region of interest" description="Disordered" evidence="2">
    <location>
        <begin position="1280"/>
        <end position="1314"/>
    </location>
</feature>
<organism evidence="4 5">
    <name type="scientific">Sporormia fimetaria CBS 119925</name>
    <dbReference type="NCBI Taxonomy" id="1340428"/>
    <lineage>
        <taxon>Eukaryota</taxon>
        <taxon>Fungi</taxon>
        <taxon>Dikarya</taxon>
        <taxon>Ascomycota</taxon>
        <taxon>Pezizomycotina</taxon>
        <taxon>Dothideomycetes</taxon>
        <taxon>Pleosporomycetidae</taxon>
        <taxon>Pleosporales</taxon>
        <taxon>Sporormiaceae</taxon>
        <taxon>Sporormia</taxon>
    </lineage>
</organism>
<feature type="coiled-coil region" evidence="1">
    <location>
        <begin position="86"/>
        <end position="187"/>
    </location>
</feature>
<feature type="compositionally biased region" description="Polar residues" evidence="2">
    <location>
        <begin position="470"/>
        <end position="480"/>
    </location>
</feature>
<feature type="compositionally biased region" description="Polar residues" evidence="2">
    <location>
        <begin position="760"/>
        <end position="771"/>
    </location>
</feature>
<accession>A0A6A6UWS2</accession>
<dbReference type="OrthoDB" id="2149224at2759"/>
<gene>
    <name evidence="4" type="ORF">M011DRAFT_259991</name>
</gene>
<feature type="compositionally biased region" description="Polar residues" evidence="2">
    <location>
        <begin position="927"/>
        <end position="940"/>
    </location>
</feature>
<feature type="compositionally biased region" description="Polar residues" evidence="2">
    <location>
        <begin position="23"/>
        <end position="37"/>
    </location>
</feature>
<feature type="region of interest" description="Disordered" evidence="2">
    <location>
        <begin position="466"/>
        <end position="488"/>
    </location>
</feature>
<feature type="compositionally biased region" description="Polar residues" evidence="2">
    <location>
        <begin position="1282"/>
        <end position="1294"/>
    </location>
</feature>
<reference evidence="4" key="1">
    <citation type="journal article" date="2020" name="Stud. Mycol.">
        <title>101 Dothideomycetes genomes: a test case for predicting lifestyles and emergence of pathogens.</title>
        <authorList>
            <person name="Haridas S."/>
            <person name="Albert R."/>
            <person name="Binder M."/>
            <person name="Bloem J."/>
            <person name="Labutti K."/>
            <person name="Salamov A."/>
            <person name="Andreopoulos B."/>
            <person name="Baker S."/>
            <person name="Barry K."/>
            <person name="Bills G."/>
            <person name="Bluhm B."/>
            <person name="Cannon C."/>
            <person name="Castanera R."/>
            <person name="Culley D."/>
            <person name="Daum C."/>
            <person name="Ezra D."/>
            <person name="Gonzalez J."/>
            <person name="Henrissat B."/>
            <person name="Kuo A."/>
            <person name="Liang C."/>
            <person name="Lipzen A."/>
            <person name="Lutzoni F."/>
            <person name="Magnuson J."/>
            <person name="Mondo S."/>
            <person name="Nolan M."/>
            <person name="Ohm R."/>
            <person name="Pangilinan J."/>
            <person name="Park H.-J."/>
            <person name="Ramirez L."/>
            <person name="Alfaro M."/>
            <person name="Sun H."/>
            <person name="Tritt A."/>
            <person name="Yoshinaga Y."/>
            <person name="Zwiers L.-H."/>
            <person name="Turgeon B."/>
            <person name="Goodwin S."/>
            <person name="Spatafora J."/>
            <person name="Crous P."/>
            <person name="Grigoriev I."/>
        </authorList>
    </citation>
    <scope>NUCLEOTIDE SEQUENCE</scope>
    <source>
        <strain evidence="4">CBS 119925</strain>
    </source>
</reference>
<feature type="region of interest" description="Disordered" evidence="2">
    <location>
        <begin position="1"/>
        <end position="64"/>
    </location>
</feature>
<feature type="region of interest" description="Disordered" evidence="2">
    <location>
        <begin position="224"/>
        <end position="275"/>
    </location>
</feature>
<feature type="compositionally biased region" description="Low complexity" evidence="2">
    <location>
        <begin position="601"/>
        <end position="611"/>
    </location>
</feature>
<dbReference type="PANTHER" id="PTHR28190">
    <property type="entry name" value="NUCLEAR MIGRATION PROTEIN NUM1"/>
    <property type="match status" value="1"/>
</dbReference>
<keyword evidence="5" id="KW-1185">Reference proteome</keyword>